<evidence type="ECO:0000256" key="1">
    <source>
        <dbReference type="SAM" id="SignalP"/>
    </source>
</evidence>
<name>A0A511Z7Z3_9BACL</name>
<protein>
    <recommendedName>
        <fullName evidence="4">DUF3888 domain-containing protein</fullName>
    </recommendedName>
</protein>
<evidence type="ECO:0000313" key="2">
    <source>
        <dbReference type="EMBL" id="GEN83565.1"/>
    </source>
</evidence>
<reference evidence="2 3" key="1">
    <citation type="submission" date="2019-07" db="EMBL/GenBank/DDBJ databases">
        <title>Whole genome shotgun sequence of Sporosarcina luteola NBRC 105378.</title>
        <authorList>
            <person name="Hosoyama A."/>
            <person name="Uohara A."/>
            <person name="Ohji S."/>
            <person name="Ichikawa N."/>
        </authorList>
    </citation>
    <scope>NUCLEOTIDE SEQUENCE [LARGE SCALE GENOMIC DNA]</scope>
    <source>
        <strain evidence="2 3">NBRC 105378</strain>
    </source>
</reference>
<keyword evidence="1" id="KW-0732">Signal</keyword>
<proteinExistence type="predicted"/>
<dbReference type="Pfam" id="PF13027">
    <property type="entry name" value="DUF3888"/>
    <property type="match status" value="1"/>
</dbReference>
<dbReference type="RefSeq" id="WP_147057604.1">
    <property type="nucleotide sequence ID" value="NZ_BJYL01000023.1"/>
</dbReference>
<dbReference type="AlphaFoldDB" id="A0A511Z7Z3"/>
<evidence type="ECO:0000313" key="3">
    <source>
        <dbReference type="Proteomes" id="UP000321901"/>
    </source>
</evidence>
<keyword evidence="3" id="KW-1185">Reference proteome</keyword>
<dbReference type="EMBL" id="BJYL01000023">
    <property type="protein sequence ID" value="GEN83565.1"/>
    <property type="molecule type" value="Genomic_DNA"/>
</dbReference>
<sequence length="145" mass="17196">MKCHWFLSGFMSLFLLFPFPTYAEEDYYQPPERSKEELVMDLFLSLLLPDIQNAVNHYYAEYLTVNPLVYPYQIKILNMERTNHYRGYIFSVTVEVTPVVGPHNPVGMDHLTFTITPGNVKLEKFQHIKTYELPPNWQDIVKKKY</sequence>
<dbReference type="Proteomes" id="UP000321901">
    <property type="component" value="Unassembled WGS sequence"/>
</dbReference>
<feature type="chain" id="PRO_5022065780" description="DUF3888 domain-containing protein" evidence="1">
    <location>
        <begin position="24"/>
        <end position="145"/>
    </location>
</feature>
<dbReference type="InterPro" id="IPR024984">
    <property type="entry name" value="DUF3888"/>
</dbReference>
<comment type="caution">
    <text evidence="2">The sequence shown here is derived from an EMBL/GenBank/DDBJ whole genome shotgun (WGS) entry which is preliminary data.</text>
</comment>
<evidence type="ECO:0008006" key="4">
    <source>
        <dbReference type="Google" id="ProtNLM"/>
    </source>
</evidence>
<organism evidence="2 3">
    <name type="scientific">Sporosarcina luteola</name>
    <dbReference type="NCBI Taxonomy" id="582850"/>
    <lineage>
        <taxon>Bacteria</taxon>
        <taxon>Bacillati</taxon>
        <taxon>Bacillota</taxon>
        <taxon>Bacilli</taxon>
        <taxon>Bacillales</taxon>
        <taxon>Caryophanaceae</taxon>
        <taxon>Sporosarcina</taxon>
    </lineage>
</organism>
<feature type="signal peptide" evidence="1">
    <location>
        <begin position="1"/>
        <end position="23"/>
    </location>
</feature>
<accession>A0A511Z7Z3</accession>
<gene>
    <name evidence="2" type="ORF">SLU01_18770</name>
</gene>
<dbReference type="OrthoDB" id="1906683at2"/>